<dbReference type="EMBL" id="JACGWJ010000020">
    <property type="protein sequence ID" value="KAL0340003.1"/>
    <property type="molecule type" value="Genomic_DNA"/>
</dbReference>
<comment type="caution">
    <text evidence="1">The sequence shown here is derived from an EMBL/GenBank/DDBJ whole genome shotgun (WGS) entry which is preliminary data.</text>
</comment>
<accession>A0AAW2NA64</accession>
<evidence type="ECO:0000313" key="1">
    <source>
        <dbReference type="EMBL" id="KAL0340003.1"/>
    </source>
</evidence>
<reference evidence="1" key="1">
    <citation type="submission" date="2020-06" db="EMBL/GenBank/DDBJ databases">
        <authorList>
            <person name="Li T."/>
            <person name="Hu X."/>
            <person name="Zhang T."/>
            <person name="Song X."/>
            <person name="Zhang H."/>
            <person name="Dai N."/>
            <person name="Sheng W."/>
            <person name="Hou X."/>
            <person name="Wei L."/>
        </authorList>
    </citation>
    <scope>NUCLEOTIDE SEQUENCE</scope>
    <source>
        <strain evidence="1">G02</strain>
        <tissue evidence="1">Leaf</tissue>
    </source>
</reference>
<gene>
    <name evidence="1" type="ORF">Sradi_4517100</name>
</gene>
<organism evidence="1">
    <name type="scientific">Sesamum radiatum</name>
    <name type="common">Black benniseed</name>
    <dbReference type="NCBI Taxonomy" id="300843"/>
    <lineage>
        <taxon>Eukaryota</taxon>
        <taxon>Viridiplantae</taxon>
        <taxon>Streptophyta</taxon>
        <taxon>Embryophyta</taxon>
        <taxon>Tracheophyta</taxon>
        <taxon>Spermatophyta</taxon>
        <taxon>Magnoliopsida</taxon>
        <taxon>eudicotyledons</taxon>
        <taxon>Gunneridae</taxon>
        <taxon>Pentapetalae</taxon>
        <taxon>asterids</taxon>
        <taxon>lamiids</taxon>
        <taxon>Lamiales</taxon>
        <taxon>Pedaliaceae</taxon>
        <taxon>Sesamum</taxon>
    </lineage>
</organism>
<reference evidence="1" key="2">
    <citation type="journal article" date="2024" name="Plant">
        <title>Genomic evolution and insights into agronomic trait innovations of Sesamum species.</title>
        <authorList>
            <person name="Miao H."/>
            <person name="Wang L."/>
            <person name="Qu L."/>
            <person name="Liu H."/>
            <person name="Sun Y."/>
            <person name="Le M."/>
            <person name="Wang Q."/>
            <person name="Wei S."/>
            <person name="Zheng Y."/>
            <person name="Lin W."/>
            <person name="Duan Y."/>
            <person name="Cao H."/>
            <person name="Xiong S."/>
            <person name="Wang X."/>
            <person name="Wei L."/>
            <person name="Li C."/>
            <person name="Ma Q."/>
            <person name="Ju M."/>
            <person name="Zhao R."/>
            <person name="Li G."/>
            <person name="Mu C."/>
            <person name="Tian Q."/>
            <person name="Mei H."/>
            <person name="Zhang T."/>
            <person name="Gao T."/>
            <person name="Zhang H."/>
        </authorList>
    </citation>
    <scope>NUCLEOTIDE SEQUENCE</scope>
    <source>
        <strain evidence="1">G02</strain>
    </source>
</reference>
<dbReference type="SUPFAM" id="SSF53756">
    <property type="entry name" value="UDP-Glycosyltransferase/glycogen phosphorylase"/>
    <property type="match status" value="1"/>
</dbReference>
<dbReference type="Gene3D" id="3.40.50.2000">
    <property type="entry name" value="Glycogen Phosphorylase B"/>
    <property type="match status" value="1"/>
</dbReference>
<dbReference type="AlphaFoldDB" id="A0AAW2NA64"/>
<sequence length="195" mass="21468">MVSDLHIGVLAFPFGTHAALVRRLSASVPNTRFSFFSSTVSNSTLFNERISDSYDNIQPYNVRDGTPEGFSGSHFEAVDLFLDAASGNFEKAIGEAEEETGMKICCLISDAFLWFGGDLAAKRGIPWVPFWTAASCSLSVHVYTDEILKAVGSTGKSVLLYLDLDISGNLNKFIARNLYITARGELIFFRIENLF</sequence>
<name>A0AAW2NA64_SESRA</name>
<proteinExistence type="predicted"/>
<protein>
    <submittedName>
        <fullName evidence="1">Anthocyanidin 3-O-glucosyltransferase</fullName>
    </submittedName>
</protein>